<keyword evidence="1" id="KW-0732">Signal</keyword>
<evidence type="ECO:0000313" key="3">
    <source>
        <dbReference type="EMBL" id="MQN78691.1"/>
    </source>
</evidence>
<reference evidence="4" key="1">
    <citation type="submission" date="2019-09" db="EMBL/GenBank/DDBJ databases">
        <title>Distinct polysaccharide growth profiles of human intestinal Prevotella copri isolates.</title>
        <authorList>
            <person name="Fehlner-Peach H."/>
            <person name="Magnabosco C."/>
            <person name="Raghavan V."/>
            <person name="Scher J.U."/>
            <person name="Tett A."/>
            <person name="Cox L.M."/>
            <person name="Gottsegen C."/>
            <person name="Watters A."/>
            <person name="Wiltshire- Gordon J.D."/>
            <person name="Segata N."/>
            <person name="Bonneau R."/>
            <person name="Littman D.R."/>
        </authorList>
    </citation>
    <scope>NUCLEOTIDE SEQUENCE [LARGE SCALE GENOMIC DNA]</scope>
    <source>
        <strain evidence="4">BU41712</strain>
    </source>
</reference>
<organism evidence="3 4">
    <name type="scientific">Segatella copri</name>
    <dbReference type="NCBI Taxonomy" id="165179"/>
    <lineage>
        <taxon>Bacteria</taxon>
        <taxon>Pseudomonadati</taxon>
        <taxon>Bacteroidota</taxon>
        <taxon>Bacteroidia</taxon>
        <taxon>Bacteroidales</taxon>
        <taxon>Prevotellaceae</taxon>
        <taxon>Segatella</taxon>
    </lineage>
</organism>
<dbReference type="NCBIfam" id="NF038041">
    <property type="entry name" value="fim_Mfa1_fam"/>
    <property type="match status" value="1"/>
</dbReference>
<dbReference type="Gene3D" id="2.60.40.3690">
    <property type="match status" value="1"/>
</dbReference>
<protein>
    <recommendedName>
        <fullName evidence="2">Minor fimbrium subunit Mfa1 C-terminal domain-containing protein</fullName>
    </recommendedName>
</protein>
<dbReference type="RefSeq" id="WP_153093415.1">
    <property type="nucleotide sequence ID" value="NZ_VZBX01000006.1"/>
</dbReference>
<dbReference type="Gene3D" id="2.60.40.2580">
    <property type="match status" value="1"/>
</dbReference>
<proteinExistence type="predicted"/>
<feature type="domain" description="Minor fimbrium subunit Mfa1 C-terminal" evidence="2">
    <location>
        <begin position="478"/>
        <end position="581"/>
    </location>
</feature>
<dbReference type="Proteomes" id="UP000423156">
    <property type="component" value="Unassembled WGS sequence"/>
</dbReference>
<dbReference type="InterPro" id="IPR047786">
    <property type="entry name" value="Mfa1_fim"/>
</dbReference>
<dbReference type="InterPro" id="IPR029140">
    <property type="entry name" value="Mfa1_C"/>
</dbReference>
<dbReference type="Pfam" id="PF15495">
    <property type="entry name" value="Fimbrillin_C"/>
    <property type="match status" value="1"/>
</dbReference>
<gene>
    <name evidence="3" type="ORF">F7D71_12670</name>
</gene>
<evidence type="ECO:0000313" key="4">
    <source>
        <dbReference type="Proteomes" id="UP000423156"/>
    </source>
</evidence>
<accession>A0AA90UM44</accession>
<dbReference type="EMBL" id="VZBZ01000151">
    <property type="protein sequence ID" value="MQN78691.1"/>
    <property type="molecule type" value="Genomic_DNA"/>
</dbReference>
<dbReference type="PROSITE" id="PS51257">
    <property type="entry name" value="PROKAR_LIPOPROTEIN"/>
    <property type="match status" value="1"/>
</dbReference>
<comment type="caution">
    <text evidence="3">The sequence shown here is derived from an EMBL/GenBank/DDBJ whole genome shotgun (WGS) entry which is preliminary data.</text>
</comment>
<feature type="signal peptide" evidence="1">
    <location>
        <begin position="1"/>
        <end position="23"/>
    </location>
</feature>
<feature type="chain" id="PRO_5043278478" description="Minor fimbrium subunit Mfa1 C-terminal domain-containing protein" evidence="1">
    <location>
        <begin position="24"/>
        <end position="585"/>
    </location>
</feature>
<dbReference type="GO" id="GO:0009418">
    <property type="term" value="C:pilus shaft"/>
    <property type="evidence" value="ECO:0007669"/>
    <property type="project" value="InterPro"/>
</dbReference>
<dbReference type="AlphaFoldDB" id="A0AA90UM44"/>
<sequence length="585" mass="63380">MKKTLLFSVALAGLMLGSCSSSDDLNGGETGKFGADGQGFVNVTLNLPTQPQSTSRAANDVLDHGDAKEYNVKDATLILFAGADEATATIKAAYNLSGWKKDLTPSDQISTTLSKVQKINVISASSTDKIYAFVVLNHNDALKVTSTNTLQVNGTDFTGTFENLSKKEINTSLTNDNLMMSNAVIISKPGSADISKEKATTLTDVTDKIYKTESEATSHPAANIYVERLAAKVTLENATGTSKNTVSVGSGAAKTFAYSLEGWRLANVNTSSYLTRQYDNTWNSYKSDATDFTTASHGDYDGNSYRFAGVSAIATGKGYRTYWGKDANYDVAPSFTDGNAEPTLAGGASTYCYENTFNVAHQNVKETTCAIVKMKITPDGYSDGTFFTIDDNKGVVYSKADVKTEIGKRFLAEMGSAYVKTHYYPTVTGTITVTVKDVEFADAAGKVTITKMTLTDGTTDKEVTAADLTTFMPTIKVNEFKDGYAYYTILIKHFGDELTPWNPSNKTTVSYPDPKSEQNWLGRYGVLRNNWYKLDVTGVAAIGASTPGELNVNNDDTPDDNLKRYISCKINALSWAVRKQNTILQ</sequence>
<name>A0AA90UM44_9BACT</name>
<evidence type="ECO:0000256" key="1">
    <source>
        <dbReference type="SAM" id="SignalP"/>
    </source>
</evidence>
<evidence type="ECO:0000259" key="2">
    <source>
        <dbReference type="Pfam" id="PF15495"/>
    </source>
</evidence>